<keyword evidence="7" id="KW-1185">Reference proteome</keyword>
<evidence type="ECO:0000313" key="7">
    <source>
        <dbReference type="Proteomes" id="UP000624041"/>
    </source>
</evidence>
<gene>
    <name evidence="6" type="ORF">GCM10007971_17640</name>
</gene>
<dbReference type="PIRSF" id="PIRSF000390">
    <property type="entry name" value="PLP_StrS"/>
    <property type="match status" value="1"/>
</dbReference>
<dbReference type="GO" id="GO:0008483">
    <property type="term" value="F:transaminase activity"/>
    <property type="evidence" value="ECO:0007669"/>
    <property type="project" value="UniProtKB-KW"/>
</dbReference>
<sequence length="378" mass="42103">MKEEIMQPIPMVDLQAELNLLRTPILEIMTEVLDSGNYVLGEKGEMFEKLAADYVGANYALGVANGTDALVLALKALNIGPKDEVITTPFTFFATAEAIAEVGASPVFVDIEADTYNLDPAQIEAAITPKTKAIIVVHLYGRAANMKEIMFLAEKYNLRVIEDACQAIGTEFEGKRVGAIGDIGCFSFFPSKNLGALGDAGLVTTNKKTLYETMLKLRNHGSDKKYHHSLIGMNSRLDEMQAAILLVKLYYLDIFLDKRKEVARRYTKNLPGFLLKPNVPSGREHTFHQYCIELDNRDKLAAELARNHIASAVYYPVPLHLQEAFRYLNYKKGAFPVAEQAANRILALPIYPMMTSQQQGLIISTINRFFEGKGNEEK</sequence>
<protein>
    <submittedName>
        <fullName evidence="6">Glutamine--scyllo-inositol aminotransferase</fullName>
    </submittedName>
</protein>
<dbReference type="FunFam" id="3.40.640.10:FF:000089">
    <property type="entry name" value="Aminotransferase, DegT/DnrJ/EryC1/StrS family"/>
    <property type="match status" value="1"/>
</dbReference>
<dbReference type="InterPro" id="IPR015422">
    <property type="entry name" value="PyrdxlP-dep_Trfase_small"/>
</dbReference>
<dbReference type="GO" id="GO:0030170">
    <property type="term" value="F:pyridoxal phosphate binding"/>
    <property type="evidence" value="ECO:0007669"/>
    <property type="project" value="UniProtKB-ARBA"/>
</dbReference>
<dbReference type="GO" id="GO:0000271">
    <property type="term" value="P:polysaccharide biosynthetic process"/>
    <property type="evidence" value="ECO:0007669"/>
    <property type="project" value="TreeGrafter"/>
</dbReference>
<dbReference type="EMBL" id="BMOS01000010">
    <property type="protein sequence ID" value="GGN57046.1"/>
    <property type="molecule type" value="Genomic_DNA"/>
</dbReference>
<dbReference type="AlphaFoldDB" id="A0A918D1C9"/>
<reference evidence="6" key="1">
    <citation type="journal article" date="2014" name="Int. J. Syst. Evol. Microbiol.">
        <title>Complete genome sequence of Corynebacterium casei LMG S-19264T (=DSM 44701T), isolated from a smear-ripened cheese.</title>
        <authorList>
            <consortium name="US DOE Joint Genome Institute (JGI-PGF)"/>
            <person name="Walter F."/>
            <person name="Albersmeier A."/>
            <person name="Kalinowski J."/>
            <person name="Ruckert C."/>
        </authorList>
    </citation>
    <scope>NUCLEOTIDE SEQUENCE</scope>
    <source>
        <strain evidence="6">JCM 17251</strain>
    </source>
</reference>
<dbReference type="Gene3D" id="3.90.1150.10">
    <property type="entry name" value="Aspartate Aminotransferase, domain 1"/>
    <property type="match status" value="1"/>
</dbReference>
<dbReference type="Proteomes" id="UP000624041">
    <property type="component" value="Unassembled WGS sequence"/>
</dbReference>
<evidence type="ECO:0000256" key="1">
    <source>
        <dbReference type="ARBA" id="ARBA00022898"/>
    </source>
</evidence>
<dbReference type="PANTHER" id="PTHR30244:SF36">
    <property type="entry name" value="3-OXO-GLUCOSE-6-PHOSPHATE:GLUTAMATE AMINOTRANSFERASE"/>
    <property type="match status" value="1"/>
</dbReference>
<name>A0A918D1C9_9BACI</name>
<keyword evidence="1 4" id="KW-0663">Pyridoxal phosphate</keyword>
<dbReference type="RefSeq" id="WP_229782634.1">
    <property type="nucleotide sequence ID" value="NZ_BMOS01000010.1"/>
</dbReference>
<feature type="active site" description="Proton acceptor" evidence="3">
    <location>
        <position position="192"/>
    </location>
</feature>
<evidence type="ECO:0000256" key="4">
    <source>
        <dbReference type="PIRSR" id="PIRSR000390-2"/>
    </source>
</evidence>
<dbReference type="CDD" id="cd00616">
    <property type="entry name" value="AHBA_syn"/>
    <property type="match status" value="1"/>
</dbReference>
<reference evidence="6" key="2">
    <citation type="submission" date="2020-09" db="EMBL/GenBank/DDBJ databases">
        <authorList>
            <person name="Sun Q."/>
            <person name="Ohkuma M."/>
        </authorList>
    </citation>
    <scope>NUCLEOTIDE SEQUENCE</scope>
    <source>
        <strain evidence="6">JCM 17251</strain>
    </source>
</reference>
<accession>A0A918D1C9</accession>
<evidence type="ECO:0000256" key="2">
    <source>
        <dbReference type="ARBA" id="ARBA00037999"/>
    </source>
</evidence>
<dbReference type="SUPFAM" id="SSF53383">
    <property type="entry name" value="PLP-dependent transferases"/>
    <property type="match status" value="1"/>
</dbReference>
<comment type="similarity">
    <text evidence="2 5">Belongs to the DegT/DnrJ/EryC1 family.</text>
</comment>
<dbReference type="Gene3D" id="3.40.640.10">
    <property type="entry name" value="Type I PLP-dependent aspartate aminotransferase-like (Major domain)"/>
    <property type="match status" value="1"/>
</dbReference>
<feature type="modified residue" description="N6-(pyridoxal phosphate)lysine" evidence="4">
    <location>
        <position position="192"/>
    </location>
</feature>
<keyword evidence="6" id="KW-0032">Aminotransferase</keyword>
<evidence type="ECO:0000256" key="5">
    <source>
        <dbReference type="RuleBase" id="RU004508"/>
    </source>
</evidence>
<dbReference type="Pfam" id="PF01041">
    <property type="entry name" value="DegT_DnrJ_EryC1"/>
    <property type="match status" value="1"/>
</dbReference>
<dbReference type="PANTHER" id="PTHR30244">
    <property type="entry name" value="TRANSAMINASE"/>
    <property type="match status" value="1"/>
</dbReference>
<evidence type="ECO:0000313" key="6">
    <source>
        <dbReference type="EMBL" id="GGN57046.1"/>
    </source>
</evidence>
<comment type="caution">
    <text evidence="6">The sequence shown here is derived from an EMBL/GenBank/DDBJ whole genome shotgun (WGS) entry which is preliminary data.</text>
</comment>
<dbReference type="InterPro" id="IPR015424">
    <property type="entry name" value="PyrdxlP-dep_Trfase"/>
</dbReference>
<proteinExistence type="inferred from homology"/>
<dbReference type="InterPro" id="IPR015421">
    <property type="entry name" value="PyrdxlP-dep_Trfase_major"/>
</dbReference>
<organism evidence="6 7">
    <name type="scientific">Oceanobacillus indicireducens</name>
    <dbReference type="NCBI Taxonomy" id="1004261"/>
    <lineage>
        <taxon>Bacteria</taxon>
        <taxon>Bacillati</taxon>
        <taxon>Bacillota</taxon>
        <taxon>Bacilli</taxon>
        <taxon>Bacillales</taxon>
        <taxon>Bacillaceae</taxon>
        <taxon>Oceanobacillus</taxon>
    </lineage>
</organism>
<keyword evidence="6" id="KW-0808">Transferase</keyword>
<evidence type="ECO:0000256" key="3">
    <source>
        <dbReference type="PIRSR" id="PIRSR000390-1"/>
    </source>
</evidence>
<dbReference type="InterPro" id="IPR000653">
    <property type="entry name" value="DegT/StrS_aminotransferase"/>
</dbReference>